<dbReference type="AlphaFoldDB" id="T1K360"/>
<dbReference type="EnsemblMetazoa" id="tetur04g07510.1">
    <property type="protein sequence ID" value="tetur04g07510.1"/>
    <property type="gene ID" value="tetur04g07510"/>
</dbReference>
<dbReference type="Gene3D" id="3.90.190.10">
    <property type="entry name" value="Protein tyrosine phosphatase superfamily"/>
    <property type="match status" value="1"/>
</dbReference>
<organism evidence="2 3">
    <name type="scientific">Tetranychus urticae</name>
    <name type="common">Two-spotted spider mite</name>
    <dbReference type="NCBI Taxonomy" id="32264"/>
    <lineage>
        <taxon>Eukaryota</taxon>
        <taxon>Metazoa</taxon>
        <taxon>Ecdysozoa</taxon>
        <taxon>Arthropoda</taxon>
        <taxon>Chelicerata</taxon>
        <taxon>Arachnida</taxon>
        <taxon>Acari</taxon>
        <taxon>Acariformes</taxon>
        <taxon>Trombidiformes</taxon>
        <taxon>Prostigmata</taxon>
        <taxon>Eleutherengona</taxon>
        <taxon>Raphignathae</taxon>
        <taxon>Tetranychoidea</taxon>
        <taxon>Tetranychidae</taxon>
        <taxon>Tetranychus</taxon>
    </lineage>
</organism>
<dbReference type="OrthoDB" id="428974at2759"/>
<dbReference type="HOGENOM" id="CLU_057587_4_1_1"/>
<dbReference type="PROSITE" id="PS00383">
    <property type="entry name" value="TYR_PHOSPHATASE_1"/>
    <property type="match status" value="1"/>
</dbReference>
<reference evidence="3" key="1">
    <citation type="submission" date="2011-08" db="EMBL/GenBank/DDBJ databases">
        <authorList>
            <person name="Rombauts S."/>
        </authorList>
    </citation>
    <scope>NUCLEOTIDE SEQUENCE</scope>
    <source>
        <strain evidence="3">London</strain>
    </source>
</reference>
<dbReference type="SUPFAM" id="SSF52799">
    <property type="entry name" value="(Phosphotyrosine protein) phosphatases II"/>
    <property type="match status" value="1"/>
</dbReference>
<accession>T1K360</accession>
<dbReference type="PANTHER" id="PTHR10367">
    <property type="entry name" value="MRNA-CAPPING ENZYME"/>
    <property type="match status" value="1"/>
</dbReference>
<protein>
    <recommendedName>
        <fullName evidence="1">Tyrosine specific protein phosphatases domain-containing protein</fullName>
    </recommendedName>
</protein>
<keyword evidence="3" id="KW-1185">Reference proteome</keyword>
<evidence type="ECO:0000259" key="1">
    <source>
        <dbReference type="PROSITE" id="PS50056"/>
    </source>
</evidence>
<dbReference type="STRING" id="32264.T1K360"/>
<proteinExistence type="predicted"/>
<dbReference type="eggNOG" id="KOG2386">
    <property type="taxonomic scope" value="Eukaryota"/>
</dbReference>
<dbReference type="InterPro" id="IPR016130">
    <property type="entry name" value="Tyr_Pase_AS"/>
</dbReference>
<dbReference type="KEGG" id="tut:107359912"/>
<dbReference type="InterPro" id="IPR051029">
    <property type="entry name" value="mRNA_Capping_Enz/RNA_Phosphat"/>
</dbReference>
<feature type="domain" description="Tyrosine specific protein phosphatases" evidence="1">
    <location>
        <begin position="101"/>
        <end position="168"/>
    </location>
</feature>
<name>T1K360_TETUR</name>
<gene>
    <name evidence="2" type="primary">107359912</name>
</gene>
<dbReference type="OMA" id="NTFKYYD"/>
<reference evidence="2" key="2">
    <citation type="submission" date="2015-06" db="UniProtKB">
        <authorList>
            <consortium name="EnsemblMetazoa"/>
        </authorList>
    </citation>
    <scope>IDENTIFICATION</scope>
</reference>
<evidence type="ECO:0000313" key="3">
    <source>
        <dbReference type="Proteomes" id="UP000015104"/>
    </source>
</evidence>
<dbReference type="InterPro" id="IPR029021">
    <property type="entry name" value="Prot-tyrosine_phosphatase-like"/>
</dbReference>
<dbReference type="EMBL" id="CAEY01001374">
    <property type="status" value="NOT_ANNOTATED_CDS"/>
    <property type="molecule type" value="Genomic_DNA"/>
</dbReference>
<dbReference type="InterPro" id="IPR000387">
    <property type="entry name" value="Tyr_Pase_dom"/>
</dbReference>
<dbReference type="GO" id="GO:0004651">
    <property type="term" value="F:polynucleotide 5'-phosphatase activity"/>
    <property type="evidence" value="ECO:0007669"/>
    <property type="project" value="TreeGrafter"/>
</dbReference>
<dbReference type="PANTHER" id="PTHR10367:SF9">
    <property type="entry name" value="DUAL-SPECIFICITY PHOSPHATASE 11 (RNA_RNP COMPLEX 1-INTERACTING)"/>
    <property type="match status" value="1"/>
</dbReference>
<evidence type="ECO:0000313" key="2">
    <source>
        <dbReference type="EnsemblMetazoa" id="tetur04g07510.1"/>
    </source>
</evidence>
<dbReference type="Pfam" id="PF00782">
    <property type="entry name" value="DSPc"/>
    <property type="match status" value="1"/>
</dbReference>
<dbReference type="PROSITE" id="PS50056">
    <property type="entry name" value="TYR_PHOSPHATASE_2"/>
    <property type="match status" value="1"/>
</dbReference>
<dbReference type="InterPro" id="IPR000340">
    <property type="entry name" value="Dual-sp_phosphatase_cat-dom"/>
</dbReference>
<dbReference type="Proteomes" id="UP000015104">
    <property type="component" value="Unassembled WGS sequence"/>
</dbReference>
<sequence>MFKNKRSLDKWLRFSRCGEQIEGTPFVPFKVPIHNASDRLPSNERFSFEDVFRKHPNIGLVIDLTNTTKYYSPTVISRFGAIYCKIAMQGQGTLPDALQVVEFNRTVGSFMRNNRNQLIGVHCTHGVNRTGFMICQYMVNHLRMSASSAVHSFQEARGHEIERKSYVDALYRMDVSSYRNNYNNRYSRNNTLNALVQQERAYPRAITTRTRPSRWSS</sequence>